<dbReference type="OrthoDB" id="8964452at2"/>
<gene>
    <name evidence="2" type="ORF">EV147_3424</name>
</gene>
<keyword evidence="1" id="KW-0472">Membrane</keyword>
<name>A0A4Q7RVN7_9BURK</name>
<dbReference type="AlphaFoldDB" id="A0A4Q7RVN7"/>
<keyword evidence="1" id="KW-1133">Transmembrane helix</keyword>
<evidence type="ECO:0000313" key="2">
    <source>
        <dbReference type="EMBL" id="RZT36760.1"/>
    </source>
</evidence>
<dbReference type="EMBL" id="SGXM01000004">
    <property type="protein sequence ID" value="RZT36760.1"/>
    <property type="molecule type" value="Genomic_DNA"/>
</dbReference>
<feature type="transmembrane region" description="Helical" evidence="1">
    <location>
        <begin position="52"/>
        <end position="74"/>
    </location>
</feature>
<evidence type="ECO:0000256" key="1">
    <source>
        <dbReference type="SAM" id="Phobius"/>
    </source>
</evidence>
<dbReference type="Proteomes" id="UP000291078">
    <property type="component" value="Unassembled WGS sequence"/>
</dbReference>
<feature type="transmembrane region" description="Helical" evidence="1">
    <location>
        <begin position="20"/>
        <end position="40"/>
    </location>
</feature>
<keyword evidence="3" id="KW-1185">Reference proteome</keyword>
<accession>A0A4Q7RVN7</accession>
<keyword evidence="1" id="KW-0812">Transmembrane</keyword>
<comment type="caution">
    <text evidence="2">The sequence shown here is derived from an EMBL/GenBank/DDBJ whole genome shotgun (WGS) entry which is preliminary data.</text>
</comment>
<sequence>MPVVLPPTPQVTLPRSPNRYVWTAVFIAVVAVGSAHALWTWPADMQSRTAWFWVRVLVFPTLAGMGLFGLRLMYFEQETERLKAEQAQWQKDHAEAVRFAQEPLAVVDFAYLCAFGAYDASARITGGNKLLQSQMPVTEGVAVRHTALPTLEGPLRADRFAAGFVDLLDRLDGTIHTLSHSIPLEVYLQLPEDIDQNELLERWQACWTRFGYRPVPTILLSPEQNVMETDTWLDAHGGPALEKFALFVSIQLHVTPPQNSTEAAVAVLLGWTPLAQRKGVSIRALWHRPAAAQEHILRDAMSTALQWGDAEAKKVADIWQAGLSSAEKSAVLKASSDLELAASKSDGLSGVHDIDLSLGNAGCATAWLAAVLAVERAAQTRIPQLVVTRQQGLQLAVVQPLPAPHAVEHRP</sequence>
<organism evidence="2 3">
    <name type="scientific">Cupriavidus agavae</name>
    <dbReference type="NCBI Taxonomy" id="1001822"/>
    <lineage>
        <taxon>Bacteria</taxon>
        <taxon>Pseudomonadati</taxon>
        <taxon>Pseudomonadota</taxon>
        <taxon>Betaproteobacteria</taxon>
        <taxon>Burkholderiales</taxon>
        <taxon>Burkholderiaceae</taxon>
        <taxon>Cupriavidus</taxon>
    </lineage>
</organism>
<reference evidence="2 3" key="1">
    <citation type="journal article" date="2015" name="Stand. Genomic Sci.">
        <title>Genomic Encyclopedia of Bacterial and Archaeal Type Strains, Phase III: the genomes of soil and plant-associated and newly described type strains.</title>
        <authorList>
            <person name="Whitman W.B."/>
            <person name="Woyke T."/>
            <person name="Klenk H.P."/>
            <person name="Zhou Y."/>
            <person name="Lilburn T.G."/>
            <person name="Beck B.J."/>
            <person name="De Vos P."/>
            <person name="Vandamme P."/>
            <person name="Eisen J.A."/>
            <person name="Garrity G."/>
            <person name="Hugenholtz P."/>
            <person name="Kyrpides N.C."/>
        </authorList>
    </citation>
    <scope>NUCLEOTIDE SEQUENCE [LARGE SCALE GENOMIC DNA]</scope>
    <source>
        <strain evidence="2 3">ASC-9842</strain>
    </source>
</reference>
<evidence type="ECO:0000313" key="3">
    <source>
        <dbReference type="Proteomes" id="UP000291078"/>
    </source>
</evidence>
<proteinExistence type="predicted"/>
<protein>
    <submittedName>
        <fullName evidence="2">Uncharacterized protein</fullName>
    </submittedName>
</protein>